<protein>
    <submittedName>
        <fullName evidence="1">Type IIs restriction endonuclease</fullName>
    </submittedName>
</protein>
<proteinExistence type="predicted"/>
<sequence>MTLWFFGNTTVRSPFRLRDGLIAIYKAQLQGHLRGKNEEMRFNEILAEFGIVDTKSDVTYSIGRKWRAALTQHGFLYPKLNKKDQDNFLSELGATDTITPNGFRLMRAETVSGWQECFLRSMAAYIVPSDIEPKKEISKYFSPLRLVLEIMLELEKKVGDSKVNFIEIASIIQCRVPTDGIQNIVGEIISLRTARNDSIRKKHFDRLIYDNLAEKYNKKPDTFSAYADANLRYLKATGLFYSKGRGIALSDEKHVLIIKLVADNFKYTYDLAYLKNLTNGAKLPLDNHDDAMDVLNDLIGKLRQRGEFIDVSQEKLDTPSDIAIIRHTIEDKLFKFHEIDYAKSQASQIDEILIYLDLFSKNKVKHEREDGSSIEIPSSEKPAYLEWIIWRSFLAINSLTNMPWEARGFKVDQDFLPIGTASGGAPDMVFEFEDMVIVVEVTLTTSSRQEAAEGEPVRRHVAKYAESFDGTDKKVFGLFIAINIDTNTANTFRLGEWYLKDDKKIGLLIVPVELNDFKLLLTAYRSNIAQVKDILRPLMMECRVEINNDAPKWKKAISTIINNQIKFYNHANPRI</sequence>
<keyword evidence="1" id="KW-0378">Hydrolase</keyword>
<dbReference type="AlphaFoldDB" id="A0AA86AR79"/>
<dbReference type="Proteomes" id="UP000019322">
    <property type="component" value="Chromosome"/>
</dbReference>
<reference evidence="1 2" key="1">
    <citation type="journal article" date="2014" name="Environ. Microbiol.">
        <title>Insights into organohalide respiration and the versatile catabolism of Sulfurospirillum multivorans gained from comparative genomics and physiological studies.</title>
        <authorList>
            <person name="Goris T."/>
            <person name="Schubert T."/>
            <person name="Gadkari J."/>
            <person name="Wubet T."/>
            <person name="Tarkka M."/>
            <person name="Buscot F."/>
            <person name="Adrian L."/>
            <person name="Diekert G."/>
        </authorList>
    </citation>
    <scope>NUCLEOTIDE SEQUENCE [LARGE SCALE GENOMIC DNA]</scope>
    <source>
        <strain evidence="2">DM 12446 / JCM 15788 / NBRC 109480</strain>
    </source>
</reference>
<dbReference type="KEGG" id="smul:SMUL_3136"/>
<dbReference type="EMBL" id="CP007201">
    <property type="protein sequence ID" value="AHJ14362.1"/>
    <property type="molecule type" value="Genomic_DNA"/>
</dbReference>
<dbReference type="CDD" id="cd22316">
    <property type="entry name" value="BspD6I-like"/>
    <property type="match status" value="1"/>
</dbReference>
<dbReference type="Gene3D" id="3.40.91.50">
    <property type="match status" value="1"/>
</dbReference>
<evidence type="ECO:0000313" key="2">
    <source>
        <dbReference type="Proteomes" id="UP000019322"/>
    </source>
</evidence>
<keyword evidence="1" id="KW-0255">Endonuclease</keyword>
<dbReference type="InterPro" id="IPR018573">
    <property type="entry name" value="Restrct_endonuc_II_AlwI"/>
</dbReference>
<evidence type="ECO:0000313" key="1">
    <source>
        <dbReference type="EMBL" id="AHJ14362.1"/>
    </source>
</evidence>
<dbReference type="Pfam" id="PF09491">
    <property type="entry name" value="RE_AlwI"/>
    <property type="match status" value="1"/>
</dbReference>
<accession>A0AA86AR79</accession>
<dbReference type="REBASE" id="78978">
    <property type="entry name" value="Smu12446ORF3135P"/>
</dbReference>
<dbReference type="GO" id="GO:0004519">
    <property type="term" value="F:endonuclease activity"/>
    <property type="evidence" value="ECO:0007669"/>
    <property type="project" value="UniProtKB-KW"/>
</dbReference>
<keyword evidence="1" id="KW-0540">Nuclease</keyword>
<organism evidence="1 2">
    <name type="scientific">Sulfurospirillum multivorans (strain DM 12446 / JCM 15788 / NBRC 109480)</name>
    <dbReference type="NCBI Taxonomy" id="1150621"/>
    <lineage>
        <taxon>Bacteria</taxon>
        <taxon>Pseudomonadati</taxon>
        <taxon>Campylobacterota</taxon>
        <taxon>Epsilonproteobacteria</taxon>
        <taxon>Campylobacterales</taxon>
        <taxon>Sulfurospirillaceae</taxon>
        <taxon>Sulfurospirillum</taxon>
    </lineage>
</organism>
<gene>
    <name evidence="1" type="ORF">SMUL_3136</name>
</gene>
<dbReference type="RefSeq" id="WP_025346188.1">
    <property type="nucleotide sequence ID" value="NZ_CP007201.1"/>
</dbReference>
<name>A0AA86AR79_SULMK</name>